<accession>A0A8K0L7M2</accession>
<evidence type="ECO:0000313" key="3">
    <source>
        <dbReference type="Proteomes" id="UP000809789"/>
    </source>
</evidence>
<name>A0A8K0L7M2_9PEZI</name>
<reference evidence="2" key="1">
    <citation type="submission" date="2021-07" db="EMBL/GenBank/DDBJ databases">
        <title>Elsinoe batatas strain:CRI-CJ2 Genome sequencing and assembly.</title>
        <authorList>
            <person name="Huang L."/>
        </authorList>
    </citation>
    <scope>NUCLEOTIDE SEQUENCE</scope>
    <source>
        <strain evidence="2">CRI-CJ2</strain>
    </source>
</reference>
<dbReference type="OrthoDB" id="544298at2759"/>
<organism evidence="2 3">
    <name type="scientific">Elsinoe batatas</name>
    <dbReference type="NCBI Taxonomy" id="2601811"/>
    <lineage>
        <taxon>Eukaryota</taxon>
        <taxon>Fungi</taxon>
        <taxon>Dikarya</taxon>
        <taxon>Ascomycota</taxon>
        <taxon>Pezizomycotina</taxon>
        <taxon>Dothideomycetes</taxon>
        <taxon>Dothideomycetidae</taxon>
        <taxon>Myriangiales</taxon>
        <taxon>Elsinoaceae</taxon>
        <taxon>Elsinoe</taxon>
    </lineage>
</organism>
<dbReference type="InterPro" id="IPR013869">
    <property type="entry name" value="DUF1757"/>
</dbReference>
<comment type="caution">
    <text evidence="2">The sequence shown here is derived from an EMBL/GenBank/DDBJ whole genome shotgun (WGS) entry which is preliminary data.</text>
</comment>
<feature type="transmembrane region" description="Helical" evidence="1">
    <location>
        <begin position="85"/>
        <end position="105"/>
    </location>
</feature>
<protein>
    <submittedName>
        <fullName evidence="2">Uncharacterized protein</fullName>
    </submittedName>
</protein>
<feature type="transmembrane region" description="Helical" evidence="1">
    <location>
        <begin position="154"/>
        <end position="175"/>
    </location>
</feature>
<dbReference type="Pfam" id="PF08560">
    <property type="entry name" value="DUF1757"/>
    <property type="match status" value="1"/>
</dbReference>
<evidence type="ECO:0000256" key="1">
    <source>
        <dbReference type="SAM" id="Phobius"/>
    </source>
</evidence>
<keyword evidence="1" id="KW-1133">Transmembrane helix</keyword>
<gene>
    <name evidence="2" type="ORF">KVT40_000359</name>
</gene>
<sequence>MSPPPWLPLLFSPYTHLPHPSFAETQPLPHTILTTHVLHRGFQSGALLALPFASAEYIYRRRQSPLSARALPSTTTLSSLILRRAGVGAVIGTGFMVPGLFMRMVGREEIEWRDRSWRLLENEGQMEVDGWSCLGMIGMGGLVGMGAGRGAVRGWQGVVGVVAVGNLVGVGGYLVSRYGLRGGEGSKDK</sequence>
<evidence type="ECO:0000313" key="2">
    <source>
        <dbReference type="EMBL" id="KAG8631219.1"/>
    </source>
</evidence>
<dbReference type="EMBL" id="JAESVG020000001">
    <property type="protein sequence ID" value="KAG8631219.1"/>
    <property type="molecule type" value="Genomic_DNA"/>
</dbReference>
<dbReference type="AlphaFoldDB" id="A0A8K0L7M2"/>
<dbReference type="Proteomes" id="UP000809789">
    <property type="component" value="Unassembled WGS sequence"/>
</dbReference>
<keyword evidence="1" id="KW-0812">Transmembrane</keyword>
<keyword evidence="3" id="KW-1185">Reference proteome</keyword>
<keyword evidence="1" id="KW-0472">Membrane</keyword>
<proteinExistence type="predicted"/>